<dbReference type="GO" id="GO:0003824">
    <property type="term" value="F:catalytic activity"/>
    <property type="evidence" value="ECO:0007669"/>
    <property type="project" value="UniProtKB-ARBA"/>
</dbReference>
<reference evidence="7" key="2">
    <citation type="submission" date="2021-06" db="EMBL/GenBank/DDBJ databases">
        <title>Genomic Description and Analysis of Intracellular Bacteria, Candidatus Berkiella cookevillensis and Candidatus Berkiella aquae.</title>
        <authorList>
            <person name="Kidane D.T."/>
            <person name="Mehari Y.T."/>
            <person name="Rice F.C."/>
            <person name="Arivett B.A."/>
            <person name="Farone A.L."/>
            <person name="Berk S.G."/>
            <person name="Farone M.B."/>
        </authorList>
    </citation>
    <scope>NUCLEOTIDE SEQUENCE</scope>
    <source>
        <strain evidence="7">HT99</strain>
    </source>
</reference>
<dbReference type="SFLD" id="SFLDG01129">
    <property type="entry name" value="C1.5:_HAD__Beta-PGM__Phosphata"/>
    <property type="match status" value="1"/>
</dbReference>
<evidence type="ECO:0000256" key="6">
    <source>
        <dbReference type="SAM" id="SignalP"/>
    </source>
</evidence>
<dbReference type="Gene3D" id="3.40.50.1000">
    <property type="entry name" value="HAD superfamily/HAD-like"/>
    <property type="match status" value="1"/>
</dbReference>
<comment type="similarity">
    <text evidence="2">Belongs to the HAD-like hydrolase superfamily. CbbY/CbbZ/Gph/YieH family.</text>
</comment>
<keyword evidence="5" id="KW-0119">Carbohydrate metabolism</keyword>
<dbReference type="PANTHER" id="PTHR46193">
    <property type="entry name" value="6-PHOSPHOGLUCONATE PHOSPHATASE"/>
    <property type="match status" value="1"/>
</dbReference>
<dbReference type="Pfam" id="PF00702">
    <property type="entry name" value="Hydrolase"/>
    <property type="match status" value="1"/>
</dbReference>
<dbReference type="InterPro" id="IPR023198">
    <property type="entry name" value="PGP-like_dom2"/>
</dbReference>
<feature type="signal peptide" evidence="6">
    <location>
        <begin position="1"/>
        <end position="22"/>
    </location>
</feature>
<dbReference type="Proteomes" id="UP000051497">
    <property type="component" value="Unassembled WGS sequence"/>
</dbReference>
<evidence type="ECO:0000256" key="1">
    <source>
        <dbReference type="ARBA" id="ARBA00001946"/>
    </source>
</evidence>
<dbReference type="SUPFAM" id="SSF56784">
    <property type="entry name" value="HAD-like"/>
    <property type="match status" value="1"/>
</dbReference>
<evidence type="ECO:0000256" key="2">
    <source>
        <dbReference type="ARBA" id="ARBA00006171"/>
    </source>
</evidence>
<sequence>MLTRFFNLLGIALLAVSLTANAAYQALIFDCDGVLVDTEQLKFQAWQQALNHIAIDFQEADYLPLVGFDSAYIAKAIRLQKQTAFDQKKIINNKQHIYHQLQKQGVVALPDAVAFLKLAISKKQELNLKVAIASSASQKEILENLRQLDINPKELDHIISGSDDLRHIHDPEGVNKPKPYIYQRCAQALNVPPKLCLVFEDSHAGVVAADRAGMNVIAIPNRYTMHQDFSMAKKIVTFNEIDLFAIQALV</sequence>
<keyword evidence="3" id="KW-0479">Metal-binding</keyword>
<feature type="chain" id="PRO_5041937699" evidence="6">
    <location>
        <begin position="23"/>
        <end position="250"/>
    </location>
</feature>
<evidence type="ECO:0000256" key="3">
    <source>
        <dbReference type="ARBA" id="ARBA00022723"/>
    </source>
</evidence>
<organism evidence="7 8">
    <name type="scientific">Candidatus Berkiella aquae</name>
    <dbReference type="NCBI Taxonomy" id="295108"/>
    <lineage>
        <taxon>Bacteria</taxon>
        <taxon>Pseudomonadati</taxon>
        <taxon>Pseudomonadota</taxon>
        <taxon>Gammaproteobacteria</taxon>
        <taxon>Candidatus Berkiellales</taxon>
        <taxon>Candidatus Berkiellaceae</taxon>
        <taxon>Candidatus Berkiella</taxon>
    </lineage>
</organism>
<dbReference type="RefSeq" id="WP_259565059.1">
    <property type="nucleotide sequence ID" value="NZ_LKAJ02000001.1"/>
</dbReference>
<accession>A0AAE3HUK6</accession>
<dbReference type="Gene3D" id="1.10.150.240">
    <property type="entry name" value="Putative phosphatase, domain 2"/>
    <property type="match status" value="1"/>
</dbReference>
<comment type="caution">
    <text evidence="7">The sequence shown here is derived from an EMBL/GenBank/DDBJ whole genome shotgun (WGS) entry which is preliminary data.</text>
</comment>
<gene>
    <name evidence="7" type="ORF">HT99x_000870</name>
</gene>
<dbReference type="AlphaFoldDB" id="A0AAE3HUK6"/>
<dbReference type="SFLD" id="SFLDS00003">
    <property type="entry name" value="Haloacid_Dehalogenase"/>
    <property type="match status" value="1"/>
</dbReference>
<dbReference type="NCBIfam" id="TIGR01509">
    <property type="entry name" value="HAD-SF-IA-v3"/>
    <property type="match status" value="1"/>
</dbReference>
<keyword evidence="4" id="KW-0460">Magnesium</keyword>
<dbReference type="PANTHER" id="PTHR46193:SF18">
    <property type="entry name" value="HEXITOL PHOSPHATASE B"/>
    <property type="match status" value="1"/>
</dbReference>
<evidence type="ECO:0000313" key="8">
    <source>
        <dbReference type="Proteomes" id="UP000051497"/>
    </source>
</evidence>
<name>A0AAE3HUK6_9GAMM</name>
<keyword evidence="6" id="KW-0732">Signal</keyword>
<comment type="cofactor">
    <cofactor evidence="1">
        <name>Mg(2+)</name>
        <dbReference type="ChEBI" id="CHEBI:18420"/>
    </cofactor>
</comment>
<reference evidence="7" key="1">
    <citation type="journal article" date="2016" name="Genome Announc.">
        <title>Draft Genome Sequences of Two Novel Amoeba-Resistant Intranuclear Bacteria, 'Candidatus Berkiella cookevillensis' and 'Candidatus Berkiella aquae'.</title>
        <authorList>
            <person name="Mehari Y.T."/>
            <person name="Arivett B.A."/>
            <person name="Farone A.L."/>
            <person name="Gunderson J.H."/>
            <person name="Farone M.B."/>
        </authorList>
    </citation>
    <scope>NUCLEOTIDE SEQUENCE</scope>
    <source>
        <strain evidence="7">HT99</strain>
    </source>
</reference>
<keyword evidence="8" id="KW-1185">Reference proteome</keyword>
<protein>
    <submittedName>
        <fullName evidence="7">HAD family phosphatase</fullName>
    </submittedName>
</protein>
<evidence type="ECO:0000256" key="5">
    <source>
        <dbReference type="ARBA" id="ARBA00023277"/>
    </source>
</evidence>
<dbReference type="EMBL" id="LKAJ02000001">
    <property type="protein sequence ID" value="MCS5709970.1"/>
    <property type="molecule type" value="Genomic_DNA"/>
</dbReference>
<dbReference type="InterPro" id="IPR006439">
    <property type="entry name" value="HAD-SF_hydro_IA"/>
</dbReference>
<dbReference type="InterPro" id="IPR051600">
    <property type="entry name" value="Beta-PGM-like"/>
</dbReference>
<evidence type="ECO:0000256" key="4">
    <source>
        <dbReference type="ARBA" id="ARBA00022842"/>
    </source>
</evidence>
<dbReference type="GO" id="GO:0046872">
    <property type="term" value="F:metal ion binding"/>
    <property type="evidence" value="ECO:0007669"/>
    <property type="project" value="UniProtKB-KW"/>
</dbReference>
<dbReference type="InterPro" id="IPR036412">
    <property type="entry name" value="HAD-like_sf"/>
</dbReference>
<dbReference type="InterPro" id="IPR023214">
    <property type="entry name" value="HAD_sf"/>
</dbReference>
<proteinExistence type="inferred from homology"/>
<evidence type="ECO:0000313" key="7">
    <source>
        <dbReference type="EMBL" id="MCS5709970.1"/>
    </source>
</evidence>